<feature type="region of interest" description="Disordered" evidence="1">
    <location>
        <begin position="1"/>
        <end position="20"/>
    </location>
</feature>
<dbReference type="RefSeq" id="WP_093075282.1">
    <property type="nucleotide sequence ID" value="NZ_FNBE01000001.1"/>
</dbReference>
<organism evidence="2 3">
    <name type="scientific">Pseudonocardia oroxyli</name>
    <dbReference type="NCBI Taxonomy" id="366584"/>
    <lineage>
        <taxon>Bacteria</taxon>
        <taxon>Bacillati</taxon>
        <taxon>Actinomycetota</taxon>
        <taxon>Actinomycetes</taxon>
        <taxon>Pseudonocardiales</taxon>
        <taxon>Pseudonocardiaceae</taxon>
        <taxon>Pseudonocardia</taxon>
    </lineage>
</organism>
<sequence>MISVPTLDIDPGEDVDPLPHRAGPDLELVAMIVRRAGLDCRTDGDPRDHLRARRTDRGPGSWSVIAGACSAPTQGAFVRPVGGSWTWQLRDADERRLAALVVLQALRDDPTEPFTHEEATACGLADGLVRSVPGTVDPHHC</sequence>
<protein>
    <submittedName>
        <fullName evidence="2">Uncharacterized protein</fullName>
    </submittedName>
</protein>
<gene>
    <name evidence="2" type="ORF">SAMN05216377_101278</name>
</gene>
<evidence type="ECO:0000313" key="3">
    <source>
        <dbReference type="Proteomes" id="UP000198967"/>
    </source>
</evidence>
<dbReference type="Proteomes" id="UP000198967">
    <property type="component" value="Unassembled WGS sequence"/>
</dbReference>
<dbReference type="OrthoDB" id="3579554at2"/>
<reference evidence="2 3" key="1">
    <citation type="submission" date="2016-10" db="EMBL/GenBank/DDBJ databases">
        <authorList>
            <person name="de Groot N.N."/>
        </authorList>
    </citation>
    <scope>NUCLEOTIDE SEQUENCE [LARGE SCALE GENOMIC DNA]</scope>
    <source>
        <strain evidence="2 3">CGMCC 4.3143</strain>
    </source>
</reference>
<dbReference type="AlphaFoldDB" id="A0A1G7E781"/>
<keyword evidence="3" id="KW-1185">Reference proteome</keyword>
<evidence type="ECO:0000256" key="1">
    <source>
        <dbReference type="SAM" id="MobiDB-lite"/>
    </source>
</evidence>
<accession>A0A1G7E781</accession>
<dbReference type="EMBL" id="FNBE01000001">
    <property type="protein sequence ID" value="SDE59551.1"/>
    <property type="molecule type" value="Genomic_DNA"/>
</dbReference>
<name>A0A1G7E781_PSEOR</name>
<proteinExistence type="predicted"/>
<dbReference type="STRING" id="366584.SAMN05216377_101278"/>
<evidence type="ECO:0000313" key="2">
    <source>
        <dbReference type="EMBL" id="SDE59551.1"/>
    </source>
</evidence>